<dbReference type="SUPFAM" id="SSF103473">
    <property type="entry name" value="MFS general substrate transporter"/>
    <property type="match status" value="1"/>
</dbReference>
<evidence type="ECO:0000313" key="4">
    <source>
        <dbReference type="Proteomes" id="UP001642409"/>
    </source>
</evidence>
<reference evidence="3 4" key="2">
    <citation type="submission" date="2024-07" db="EMBL/GenBank/DDBJ databases">
        <authorList>
            <person name="Akdeniz Z."/>
        </authorList>
    </citation>
    <scope>NUCLEOTIDE SEQUENCE [LARGE SCALE GENOMIC DNA]</scope>
</reference>
<feature type="transmembrane region" description="Helical" evidence="1">
    <location>
        <begin position="136"/>
        <end position="157"/>
    </location>
</feature>
<dbReference type="Proteomes" id="UP001642409">
    <property type="component" value="Unassembled WGS sequence"/>
</dbReference>
<evidence type="ECO:0000256" key="1">
    <source>
        <dbReference type="SAM" id="Phobius"/>
    </source>
</evidence>
<keyword evidence="1" id="KW-1133">Transmembrane helix</keyword>
<dbReference type="InterPro" id="IPR011701">
    <property type="entry name" value="MFS"/>
</dbReference>
<comment type="caution">
    <text evidence="2">The sequence shown here is derived from an EMBL/GenBank/DDBJ whole genome shotgun (WGS) entry which is preliminary data.</text>
</comment>
<sequence length="441" mass="48849">MQILNKYKFALSAHANIGASYALMVPIILLFMSRDPRVSKFALNANHMMVSAIMYPFGSAFGSVCTVLFVDRIRRRSVCMYISLCSAIISLVIIIPVDFAYFSVLRFLQGGFAQILANTSCIWLSETTSVNHVHYLFGQSALSTVFASLIVSVMQLFCYQNNYWGVLFVLNVFCSLMVFFCSVITNDSYKIARVSPLKVLFKKQNRSLQALIAFQSISQALCLLPIALFEIIRAFPGKYAAVRAFGILSACGIVTAPMVMLVKANVNETTAIISSVIGFVLFAVKTQCKKPELVIAGFVFTAIGFMLGAGSQQWLIYGTIFPPCLKTKLIGLSNALYNVISVVITVFYVKFQCARVYVFSFAIPLIIASEYMTQRCMATVSTLELGILNQQRLIQDITSLPNSVKITTNQVGNETRHNTVLCEQQCNPQKSASQIIDTKLE</sequence>
<evidence type="ECO:0000313" key="3">
    <source>
        <dbReference type="EMBL" id="CAL6084762.1"/>
    </source>
</evidence>
<accession>A0AA86NB43</accession>
<protein>
    <submittedName>
        <fullName evidence="2">Major facilitator superfamily protein</fullName>
    </submittedName>
    <submittedName>
        <fullName evidence="3">Major_facilitator superfamily protein</fullName>
    </submittedName>
</protein>
<feature type="transmembrane region" description="Helical" evidence="1">
    <location>
        <begin position="354"/>
        <end position="373"/>
    </location>
</feature>
<keyword evidence="4" id="KW-1185">Reference proteome</keyword>
<dbReference type="Pfam" id="PF07690">
    <property type="entry name" value="MFS_1"/>
    <property type="match status" value="1"/>
</dbReference>
<feature type="transmembrane region" description="Helical" evidence="1">
    <location>
        <begin position="163"/>
        <end position="186"/>
    </location>
</feature>
<reference evidence="2" key="1">
    <citation type="submission" date="2023-06" db="EMBL/GenBank/DDBJ databases">
        <authorList>
            <person name="Kurt Z."/>
        </authorList>
    </citation>
    <scope>NUCLEOTIDE SEQUENCE</scope>
</reference>
<keyword evidence="1" id="KW-0812">Transmembrane</keyword>
<dbReference type="InterPro" id="IPR036259">
    <property type="entry name" value="MFS_trans_sf"/>
</dbReference>
<feature type="transmembrane region" description="Helical" evidence="1">
    <location>
        <begin position="78"/>
        <end position="101"/>
    </location>
</feature>
<feature type="transmembrane region" description="Helical" evidence="1">
    <location>
        <begin position="293"/>
        <end position="317"/>
    </location>
</feature>
<organism evidence="2">
    <name type="scientific">Hexamita inflata</name>
    <dbReference type="NCBI Taxonomy" id="28002"/>
    <lineage>
        <taxon>Eukaryota</taxon>
        <taxon>Metamonada</taxon>
        <taxon>Diplomonadida</taxon>
        <taxon>Hexamitidae</taxon>
        <taxon>Hexamitinae</taxon>
        <taxon>Hexamita</taxon>
    </lineage>
</organism>
<dbReference type="AlphaFoldDB" id="A0AA86NB43"/>
<proteinExistence type="predicted"/>
<feature type="transmembrane region" description="Helical" evidence="1">
    <location>
        <begin position="207"/>
        <end position="228"/>
    </location>
</feature>
<dbReference type="EMBL" id="CATOUU010000089">
    <property type="protein sequence ID" value="CAI9916065.1"/>
    <property type="molecule type" value="Genomic_DNA"/>
</dbReference>
<keyword evidence="1" id="KW-0472">Membrane</keyword>
<evidence type="ECO:0000313" key="2">
    <source>
        <dbReference type="EMBL" id="CAI9916065.1"/>
    </source>
</evidence>
<feature type="transmembrane region" description="Helical" evidence="1">
    <location>
        <begin position="329"/>
        <end position="348"/>
    </location>
</feature>
<gene>
    <name evidence="2" type="ORF">HINF_LOCUS3710</name>
    <name evidence="3" type="ORF">HINF_LOCUS62361</name>
</gene>
<dbReference type="Gene3D" id="1.20.1250.20">
    <property type="entry name" value="MFS general substrate transporter like domains"/>
    <property type="match status" value="2"/>
</dbReference>
<dbReference type="EMBL" id="CAXDID020000381">
    <property type="protein sequence ID" value="CAL6084762.1"/>
    <property type="molecule type" value="Genomic_DNA"/>
</dbReference>
<feature type="transmembrane region" description="Helical" evidence="1">
    <location>
        <begin position="269"/>
        <end position="287"/>
    </location>
</feature>
<feature type="transmembrane region" description="Helical" evidence="1">
    <location>
        <begin position="52"/>
        <end position="71"/>
    </location>
</feature>
<name>A0AA86NB43_9EUKA</name>
<feature type="transmembrane region" description="Helical" evidence="1">
    <location>
        <begin position="240"/>
        <end position="262"/>
    </location>
</feature>
<feature type="transmembrane region" description="Helical" evidence="1">
    <location>
        <begin position="12"/>
        <end position="32"/>
    </location>
</feature>
<dbReference type="GO" id="GO:0022857">
    <property type="term" value="F:transmembrane transporter activity"/>
    <property type="evidence" value="ECO:0007669"/>
    <property type="project" value="InterPro"/>
</dbReference>